<dbReference type="NCBIfam" id="TIGR00041">
    <property type="entry name" value="DTMP_kinase"/>
    <property type="match status" value="1"/>
</dbReference>
<protein>
    <recommendedName>
        <fullName evidence="3 12">Thymidylate kinase</fullName>
        <ecNumber evidence="2 12">2.7.4.9</ecNumber>
    </recommendedName>
    <alternativeName>
        <fullName evidence="9 12">dTMP kinase</fullName>
    </alternativeName>
</protein>
<dbReference type="GO" id="GO:0006235">
    <property type="term" value="P:dTTP biosynthetic process"/>
    <property type="evidence" value="ECO:0007669"/>
    <property type="project" value="UniProtKB-UniRule"/>
</dbReference>
<feature type="binding site" evidence="12">
    <location>
        <begin position="11"/>
        <end position="18"/>
    </location>
    <ligand>
        <name>ATP</name>
        <dbReference type="ChEBI" id="CHEBI:30616"/>
    </ligand>
</feature>
<evidence type="ECO:0000256" key="3">
    <source>
        <dbReference type="ARBA" id="ARBA00017144"/>
    </source>
</evidence>
<evidence type="ECO:0000256" key="11">
    <source>
        <dbReference type="ARBA" id="ARBA00057735"/>
    </source>
</evidence>
<evidence type="ECO:0000256" key="10">
    <source>
        <dbReference type="ARBA" id="ARBA00048743"/>
    </source>
</evidence>
<gene>
    <name evidence="12" type="primary">tmk</name>
    <name evidence="14" type="ORF">GNH96_07170</name>
</gene>
<dbReference type="InterPro" id="IPR018094">
    <property type="entry name" value="Thymidylate_kinase"/>
</dbReference>
<dbReference type="Pfam" id="PF02223">
    <property type="entry name" value="Thymidylate_kin"/>
    <property type="match status" value="1"/>
</dbReference>
<evidence type="ECO:0000256" key="9">
    <source>
        <dbReference type="ARBA" id="ARBA00029962"/>
    </source>
</evidence>
<dbReference type="HAMAP" id="MF_00165">
    <property type="entry name" value="Thymidylate_kinase"/>
    <property type="match status" value="1"/>
</dbReference>
<feature type="domain" description="Thymidylate kinase-like" evidence="13">
    <location>
        <begin position="9"/>
        <end position="196"/>
    </location>
</feature>
<evidence type="ECO:0000256" key="5">
    <source>
        <dbReference type="ARBA" id="ARBA00022727"/>
    </source>
</evidence>
<organism evidence="14 15">
    <name type="scientific">Methylococcus geothermalis</name>
    <dbReference type="NCBI Taxonomy" id="2681310"/>
    <lineage>
        <taxon>Bacteria</taxon>
        <taxon>Pseudomonadati</taxon>
        <taxon>Pseudomonadota</taxon>
        <taxon>Gammaproteobacteria</taxon>
        <taxon>Methylococcales</taxon>
        <taxon>Methylococcaceae</taxon>
        <taxon>Methylococcus</taxon>
    </lineage>
</organism>
<dbReference type="EC" id="2.7.4.9" evidence="2 12"/>
<dbReference type="Proteomes" id="UP000503004">
    <property type="component" value="Chromosome"/>
</dbReference>
<dbReference type="Gene3D" id="3.40.50.300">
    <property type="entry name" value="P-loop containing nucleotide triphosphate hydrolases"/>
    <property type="match status" value="1"/>
</dbReference>
<dbReference type="RefSeq" id="WP_169603055.1">
    <property type="nucleotide sequence ID" value="NZ_CP046565.1"/>
</dbReference>
<evidence type="ECO:0000256" key="12">
    <source>
        <dbReference type="HAMAP-Rule" id="MF_00165"/>
    </source>
</evidence>
<comment type="catalytic activity">
    <reaction evidence="10 12">
        <text>dTMP + ATP = dTDP + ADP</text>
        <dbReference type="Rhea" id="RHEA:13517"/>
        <dbReference type="ChEBI" id="CHEBI:30616"/>
        <dbReference type="ChEBI" id="CHEBI:58369"/>
        <dbReference type="ChEBI" id="CHEBI:63528"/>
        <dbReference type="ChEBI" id="CHEBI:456216"/>
        <dbReference type="EC" id="2.7.4.9"/>
    </reaction>
</comment>
<dbReference type="PANTHER" id="PTHR10344:SF4">
    <property type="entry name" value="UMP-CMP KINASE 2, MITOCHONDRIAL"/>
    <property type="match status" value="1"/>
</dbReference>
<evidence type="ECO:0000256" key="1">
    <source>
        <dbReference type="ARBA" id="ARBA00009776"/>
    </source>
</evidence>
<dbReference type="CDD" id="cd01672">
    <property type="entry name" value="TMPK"/>
    <property type="match status" value="1"/>
</dbReference>
<keyword evidence="6 12" id="KW-0547">Nucleotide-binding</keyword>
<reference evidence="15" key="1">
    <citation type="submission" date="2019-12" db="EMBL/GenBank/DDBJ databases">
        <authorList>
            <person name="Awala S.I."/>
            <person name="Rhee S.K."/>
        </authorList>
    </citation>
    <scope>NUCLEOTIDE SEQUENCE [LARGE SCALE GENOMIC DNA]</scope>
    <source>
        <strain evidence="15">IM1</strain>
    </source>
</reference>
<evidence type="ECO:0000256" key="6">
    <source>
        <dbReference type="ARBA" id="ARBA00022741"/>
    </source>
</evidence>
<evidence type="ECO:0000256" key="7">
    <source>
        <dbReference type="ARBA" id="ARBA00022777"/>
    </source>
</evidence>
<proteinExistence type="inferred from homology"/>
<evidence type="ECO:0000256" key="4">
    <source>
        <dbReference type="ARBA" id="ARBA00022679"/>
    </source>
</evidence>
<comment type="function">
    <text evidence="11 12">Phosphorylation of dTMP to form dTDP in both de novo and salvage pathways of dTTP synthesis.</text>
</comment>
<evidence type="ECO:0000256" key="8">
    <source>
        <dbReference type="ARBA" id="ARBA00022840"/>
    </source>
</evidence>
<evidence type="ECO:0000313" key="14">
    <source>
        <dbReference type="EMBL" id="QJD29772.1"/>
    </source>
</evidence>
<dbReference type="EMBL" id="CP046565">
    <property type="protein sequence ID" value="QJD29772.1"/>
    <property type="molecule type" value="Genomic_DNA"/>
</dbReference>
<dbReference type="AlphaFoldDB" id="A0A858Q794"/>
<comment type="similarity">
    <text evidence="1 12">Belongs to the thymidylate kinase family.</text>
</comment>
<dbReference type="GO" id="GO:0005829">
    <property type="term" value="C:cytosol"/>
    <property type="evidence" value="ECO:0007669"/>
    <property type="project" value="TreeGrafter"/>
</dbReference>
<evidence type="ECO:0000256" key="2">
    <source>
        <dbReference type="ARBA" id="ARBA00012980"/>
    </source>
</evidence>
<keyword evidence="15" id="KW-1185">Reference proteome</keyword>
<dbReference type="GO" id="GO:0006227">
    <property type="term" value="P:dUDP biosynthetic process"/>
    <property type="evidence" value="ECO:0007669"/>
    <property type="project" value="TreeGrafter"/>
</dbReference>
<keyword evidence="5 12" id="KW-0545">Nucleotide biosynthesis</keyword>
<dbReference type="KEGG" id="metu:GNH96_07170"/>
<dbReference type="FunFam" id="3.40.50.300:FF:000225">
    <property type="entry name" value="Thymidylate kinase"/>
    <property type="match status" value="1"/>
</dbReference>
<dbReference type="SUPFAM" id="SSF52540">
    <property type="entry name" value="P-loop containing nucleoside triphosphate hydrolases"/>
    <property type="match status" value="1"/>
</dbReference>
<keyword evidence="7 12" id="KW-0418">Kinase</keyword>
<evidence type="ECO:0000313" key="15">
    <source>
        <dbReference type="Proteomes" id="UP000503004"/>
    </source>
</evidence>
<evidence type="ECO:0000259" key="13">
    <source>
        <dbReference type="Pfam" id="PF02223"/>
    </source>
</evidence>
<dbReference type="GO" id="GO:0006233">
    <property type="term" value="P:dTDP biosynthetic process"/>
    <property type="evidence" value="ECO:0007669"/>
    <property type="project" value="InterPro"/>
</dbReference>
<dbReference type="PANTHER" id="PTHR10344">
    <property type="entry name" value="THYMIDYLATE KINASE"/>
    <property type="match status" value="1"/>
</dbReference>
<keyword evidence="8 12" id="KW-0067">ATP-binding</keyword>
<accession>A0A858Q794</accession>
<sequence>MTPGKFITLEGGEGVGKTTNLDFVVRRLRERGLEAVATREPGGTVFGEAVRGIFLHQEEVRPEAELLLLFAARVHHLREVVEPALRRGAWVVCDRFTDASYAYQGAGRGIERSVIDFLRDWIQAGLKPDLTLLLDAPVDTGLKRAHQRSGPDRLEKENMAFFMRVREGYLALAQAEPDRIRVIDAAQPLALVQAAIASQVDWLFSDHV</sequence>
<keyword evidence="4 12" id="KW-0808">Transferase</keyword>
<dbReference type="InterPro" id="IPR039430">
    <property type="entry name" value="Thymidylate_kin-like_dom"/>
</dbReference>
<dbReference type="GO" id="GO:0004798">
    <property type="term" value="F:dTMP kinase activity"/>
    <property type="evidence" value="ECO:0007669"/>
    <property type="project" value="UniProtKB-UniRule"/>
</dbReference>
<dbReference type="GO" id="GO:0005524">
    <property type="term" value="F:ATP binding"/>
    <property type="evidence" value="ECO:0007669"/>
    <property type="project" value="UniProtKB-UniRule"/>
</dbReference>
<dbReference type="InterPro" id="IPR027417">
    <property type="entry name" value="P-loop_NTPase"/>
</dbReference>
<name>A0A858Q794_9GAMM</name>